<keyword evidence="2" id="KW-1133">Transmembrane helix</keyword>
<name>A0A4U3MAW5_9ACTN</name>
<feature type="transmembrane region" description="Helical" evidence="2">
    <location>
        <begin position="83"/>
        <end position="105"/>
    </location>
</feature>
<gene>
    <name evidence="3" type="ORF">FDA94_22075</name>
</gene>
<keyword evidence="4" id="KW-1185">Reference proteome</keyword>
<accession>A0A4U3MAW5</accession>
<dbReference type="EMBL" id="SZQA01000022">
    <property type="protein sequence ID" value="TKK86215.1"/>
    <property type="molecule type" value="Genomic_DNA"/>
</dbReference>
<keyword evidence="2" id="KW-0812">Transmembrane</keyword>
<reference evidence="3 4" key="1">
    <citation type="submission" date="2019-04" db="EMBL/GenBank/DDBJ databases">
        <title>Herbidospora sp. NEAU-GS14.nov., a novel actinomycete isolated from soil.</title>
        <authorList>
            <person name="Han L."/>
        </authorList>
    </citation>
    <scope>NUCLEOTIDE SEQUENCE [LARGE SCALE GENOMIC DNA]</scope>
    <source>
        <strain evidence="3 4">NEAU-GS14</strain>
    </source>
</reference>
<sequence>MDRAQRGVTGSAADFPGSTASGFPTRRITPMGMSAAEQRILTEIEHSLRTHDRAFATRIDRMNAACAHATGRRPKWPASIGRVTLLVLAGVMTGVMAAVVVLAALNT</sequence>
<comment type="caution">
    <text evidence="3">The sequence shown here is derived from an EMBL/GenBank/DDBJ whole genome shotgun (WGS) entry which is preliminary data.</text>
</comment>
<proteinExistence type="predicted"/>
<dbReference type="OrthoDB" id="3543908at2"/>
<organism evidence="3 4">
    <name type="scientific">Herbidospora galbida</name>
    <dbReference type="NCBI Taxonomy" id="2575442"/>
    <lineage>
        <taxon>Bacteria</taxon>
        <taxon>Bacillati</taxon>
        <taxon>Actinomycetota</taxon>
        <taxon>Actinomycetes</taxon>
        <taxon>Streptosporangiales</taxon>
        <taxon>Streptosporangiaceae</taxon>
        <taxon>Herbidospora</taxon>
    </lineage>
</organism>
<evidence type="ECO:0000256" key="2">
    <source>
        <dbReference type="SAM" id="Phobius"/>
    </source>
</evidence>
<dbReference type="Proteomes" id="UP000308705">
    <property type="component" value="Unassembled WGS sequence"/>
</dbReference>
<dbReference type="AlphaFoldDB" id="A0A4U3MAW5"/>
<dbReference type="Pfam" id="PF11239">
    <property type="entry name" value="DUF3040"/>
    <property type="match status" value="1"/>
</dbReference>
<dbReference type="InterPro" id="IPR021401">
    <property type="entry name" value="DUF3040"/>
</dbReference>
<keyword evidence="2" id="KW-0472">Membrane</keyword>
<evidence type="ECO:0000313" key="4">
    <source>
        <dbReference type="Proteomes" id="UP000308705"/>
    </source>
</evidence>
<protein>
    <submittedName>
        <fullName evidence="3">DUF3040 domain-containing protein</fullName>
    </submittedName>
</protein>
<feature type="region of interest" description="Disordered" evidence="1">
    <location>
        <begin position="1"/>
        <end position="28"/>
    </location>
</feature>
<evidence type="ECO:0000256" key="1">
    <source>
        <dbReference type="SAM" id="MobiDB-lite"/>
    </source>
</evidence>
<evidence type="ECO:0000313" key="3">
    <source>
        <dbReference type="EMBL" id="TKK86215.1"/>
    </source>
</evidence>